<evidence type="ECO:0000259" key="3">
    <source>
        <dbReference type="PROSITE" id="PS50804"/>
    </source>
</evidence>
<evidence type="ECO:0000256" key="2">
    <source>
        <dbReference type="SAM" id="MobiDB-lite"/>
    </source>
</evidence>
<dbReference type="SMART" id="SM00431">
    <property type="entry name" value="SCAN"/>
    <property type="match status" value="1"/>
</dbReference>
<dbReference type="InterPro" id="IPR050916">
    <property type="entry name" value="SCAN-C2H2_zinc_finger"/>
</dbReference>
<dbReference type="SUPFAM" id="SSF47353">
    <property type="entry name" value="Retrovirus capsid dimerization domain-like"/>
    <property type="match status" value="1"/>
</dbReference>
<dbReference type="PANTHER" id="PTHR45935">
    <property type="entry name" value="PROTEIN ZBED8-RELATED"/>
    <property type="match status" value="1"/>
</dbReference>
<evidence type="ECO:0000256" key="1">
    <source>
        <dbReference type="ARBA" id="ARBA00023242"/>
    </source>
</evidence>
<sequence length="408" mass="45802">MSIEGGAMAALDLQFQHFFAHGFSAGVKTEEAEAPDLTDGEWRARGDGRKGHHFVPSRAANGFPKWLPLQVNQEPEEGLAQHWEVQWQEFLRALQPSQMIGEDPQWVEKASKLPLVSFEGERETSHWPTAAAAAMVSPGANGDAPKGYKNLNAGEGEDHETTKEHILAEEDIGTEIQRKRFRDFRYRETEGPRKVCGRIRELCHRWLKPEKSTKEQILEMVILEQFVTVLPQEMQSWVKGGGPETSAQAVVLAEEFLLSQEESKGWERQDIHWDDTRFSIPKPDLISCLERGGEQFIQDAEETEKGNSAGDSTASENETGVTQQEVSSELSGSDGILPGVRTHNSNGTQEDTSMKSEPFDQGYESDRQTWQQTVKIAKSDELIEEADSFLPVTAVDNRRRNVRPDSQD</sequence>
<feature type="region of interest" description="Disordered" evidence="2">
    <location>
        <begin position="302"/>
        <end position="368"/>
    </location>
</feature>
<protein>
    <recommendedName>
        <fullName evidence="3">SCAN box domain-containing protein</fullName>
    </recommendedName>
</protein>
<feature type="compositionally biased region" description="Polar residues" evidence="2">
    <location>
        <begin position="342"/>
        <end position="351"/>
    </location>
</feature>
<keyword evidence="5" id="KW-1185">Reference proteome</keyword>
<comment type="caution">
    <text evidence="4">The sequence shown here is derived from an EMBL/GenBank/DDBJ whole genome shotgun (WGS) entry which is preliminary data.</text>
</comment>
<dbReference type="EMBL" id="JAIPUX010000439">
    <property type="protein sequence ID" value="KAH0630569.1"/>
    <property type="molecule type" value="Genomic_DNA"/>
</dbReference>
<dbReference type="PANTHER" id="PTHR45935:SF15">
    <property type="entry name" value="SCAN BOX DOMAIN-CONTAINING PROTEIN"/>
    <property type="match status" value="1"/>
</dbReference>
<dbReference type="Gene3D" id="1.10.4020.10">
    <property type="entry name" value="DNA breaking-rejoining enzymes"/>
    <property type="match status" value="1"/>
</dbReference>
<dbReference type="InterPro" id="IPR003309">
    <property type="entry name" value="SCAN_dom"/>
</dbReference>
<evidence type="ECO:0000313" key="4">
    <source>
        <dbReference type="EMBL" id="KAH0630569.1"/>
    </source>
</evidence>
<dbReference type="CDD" id="cd07936">
    <property type="entry name" value="SCAN"/>
    <property type="match status" value="1"/>
</dbReference>
<gene>
    <name evidence="4" type="ORF">JD844_013752</name>
</gene>
<proteinExistence type="predicted"/>
<feature type="domain" description="SCAN box" evidence="3">
    <location>
        <begin position="178"/>
        <end position="256"/>
    </location>
</feature>
<accession>A0ABQ7TL70</accession>
<keyword evidence="1" id="KW-0539">Nucleus</keyword>
<dbReference type="PROSITE" id="PS50804">
    <property type="entry name" value="SCAN_BOX"/>
    <property type="match status" value="1"/>
</dbReference>
<dbReference type="Pfam" id="PF02023">
    <property type="entry name" value="SCAN"/>
    <property type="match status" value="1"/>
</dbReference>
<evidence type="ECO:0000313" key="5">
    <source>
        <dbReference type="Proteomes" id="UP000826234"/>
    </source>
</evidence>
<dbReference type="InterPro" id="IPR038269">
    <property type="entry name" value="SCAN_sf"/>
</dbReference>
<reference evidence="4 5" key="1">
    <citation type="journal article" date="2022" name="Gigascience">
        <title>A chromosome-level genome assembly and annotation of the desert horned lizard, Phrynosoma platyrhinos, provides insight into chromosomal rearrangements among reptiles.</title>
        <authorList>
            <person name="Koochekian N."/>
            <person name="Ascanio A."/>
            <person name="Farleigh K."/>
            <person name="Card D.C."/>
            <person name="Schield D.R."/>
            <person name="Castoe T.A."/>
            <person name="Jezkova T."/>
        </authorList>
    </citation>
    <scope>NUCLEOTIDE SEQUENCE [LARGE SCALE GENOMIC DNA]</scope>
    <source>
        <strain evidence="4">NK-2021</strain>
    </source>
</reference>
<name>A0ABQ7TL70_PHRPL</name>
<dbReference type="Proteomes" id="UP000826234">
    <property type="component" value="Unassembled WGS sequence"/>
</dbReference>
<feature type="compositionally biased region" description="Polar residues" evidence="2">
    <location>
        <begin position="309"/>
        <end position="331"/>
    </location>
</feature>
<organism evidence="4 5">
    <name type="scientific">Phrynosoma platyrhinos</name>
    <name type="common">Desert horned lizard</name>
    <dbReference type="NCBI Taxonomy" id="52577"/>
    <lineage>
        <taxon>Eukaryota</taxon>
        <taxon>Metazoa</taxon>
        <taxon>Chordata</taxon>
        <taxon>Craniata</taxon>
        <taxon>Vertebrata</taxon>
        <taxon>Euteleostomi</taxon>
        <taxon>Lepidosauria</taxon>
        <taxon>Squamata</taxon>
        <taxon>Bifurcata</taxon>
        <taxon>Unidentata</taxon>
        <taxon>Episquamata</taxon>
        <taxon>Toxicofera</taxon>
        <taxon>Iguania</taxon>
        <taxon>Phrynosomatidae</taxon>
        <taxon>Phrynosomatinae</taxon>
        <taxon>Phrynosoma</taxon>
    </lineage>
</organism>